<dbReference type="Proteomes" id="UP000092154">
    <property type="component" value="Unassembled WGS sequence"/>
</dbReference>
<dbReference type="InParanoid" id="A0A1B7MGD2"/>
<feature type="compositionally biased region" description="Polar residues" evidence="1">
    <location>
        <begin position="12"/>
        <end position="39"/>
    </location>
</feature>
<organism evidence="2 3">
    <name type="scientific">Rhizopogon vinicolor AM-OR11-026</name>
    <dbReference type="NCBI Taxonomy" id="1314800"/>
    <lineage>
        <taxon>Eukaryota</taxon>
        <taxon>Fungi</taxon>
        <taxon>Dikarya</taxon>
        <taxon>Basidiomycota</taxon>
        <taxon>Agaricomycotina</taxon>
        <taxon>Agaricomycetes</taxon>
        <taxon>Agaricomycetidae</taxon>
        <taxon>Boletales</taxon>
        <taxon>Suillineae</taxon>
        <taxon>Rhizopogonaceae</taxon>
        <taxon>Rhizopogon</taxon>
    </lineage>
</organism>
<dbReference type="EMBL" id="KV449304">
    <property type="protein sequence ID" value="OAX31648.1"/>
    <property type="molecule type" value="Genomic_DNA"/>
</dbReference>
<proteinExistence type="predicted"/>
<keyword evidence="3" id="KW-1185">Reference proteome</keyword>
<evidence type="ECO:0000313" key="2">
    <source>
        <dbReference type="EMBL" id="OAX31648.1"/>
    </source>
</evidence>
<name>A0A1B7MGD2_9AGAM</name>
<accession>A0A1B7MGD2</accession>
<evidence type="ECO:0000313" key="3">
    <source>
        <dbReference type="Proteomes" id="UP000092154"/>
    </source>
</evidence>
<dbReference type="AlphaFoldDB" id="A0A1B7MGD2"/>
<reference evidence="2 3" key="1">
    <citation type="submission" date="2016-06" db="EMBL/GenBank/DDBJ databases">
        <title>Comparative genomics of the ectomycorrhizal sister species Rhizopogon vinicolor and Rhizopogon vesiculosus (Basidiomycota: Boletales) reveals a divergence of the mating type B locus.</title>
        <authorList>
            <consortium name="DOE Joint Genome Institute"/>
            <person name="Mujic A.B."/>
            <person name="Kuo A."/>
            <person name="Tritt A."/>
            <person name="Lipzen A."/>
            <person name="Chen C."/>
            <person name="Johnson J."/>
            <person name="Sharma A."/>
            <person name="Barry K."/>
            <person name="Grigoriev I.V."/>
            <person name="Spatafora J.W."/>
        </authorList>
    </citation>
    <scope>NUCLEOTIDE SEQUENCE [LARGE SCALE GENOMIC DNA]</scope>
    <source>
        <strain evidence="2 3">AM-OR11-026</strain>
    </source>
</reference>
<protein>
    <submittedName>
        <fullName evidence="2">Uncharacterized protein</fullName>
    </submittedName>
</protein>
<sequence length="55" mass="5973">MRWHKKSASAAVLSTSPTHPHSLSNSYVSPPAKDTSTPRDPSIPNDMSVSRLLDI</sequence>
<gene>
    <name evidence="2" type="ORF">K503DRAFT_777402</name>
</gene>
<evidence type="ECO:0000256" key="1">
    <source>
        <dbReference type="SAM" id="MobiDB-lite"/>
    </source>
</evidence>
<feature type="region of interest" description="Disordered" evidence="1">
    <location>
        <begin position="1"/>
        <end position="55"/>
    </location>
</feature>